<dbReference type="SUPFAM" id="SSF81383">
    <property type="entry name" value="F-box domain"/>
    <property type="match status" value="1"/>
</dbReference>
<feature type="domain" description="F-box" evidence="1">
    <location>
        <begin position="50"/>
        <end position="96"/>
    </location>
</feature>
<organism evidence="2 3">
    <name type="scientific">Ramazzottius varieornatus</name>
    <name type="common">Water bear</name>
    <name type="synonym">Tardigrade</name>
    <dbReference type="NCBI Taxonomy" id="947166"/>
    <lineage>
        <taxon>Eukaryota</taxon>
        <taxon>Metazoa</taxon>
        <taxon>Ecdysozoa</taxon>
        <taxon>Tardigrada</taxon>
        <taxon>Eutardigrada</taxon>
        <taxon>Parachela</taxon>
        <taxon>Hypsibioidea</taxon>
        <taxon>Ramazzottiidae</taxon>
        <taxon>Ramazzottius</taxon>
    </lineage>
</organism>
<keyword evidence="3" id="KW-1185">Reference proteome</keyword>
<dbReference type="Proteomes" id="UP000186922">
    <property type="component" value="Unassembled WGS sequence"/>
</dbReference>
<dbReference type="SMART" id="SM00256">
    <property type="entry name" value="FBOX"/>
    <property type="match status" value="1"/>
</dbReference>
<name>A0A1D1UMW9_RAMVA</name>
<dbReference type="Pfam" id="PF00646">
    <property type="entry name" value="F-box"/>
    <property type="match status" value="1"/>
</dbReference>
<evidence type="ECO:0000313" key="2">
    <source>
        <dbReference type="EMBL" id="GAU88617.1"/>
    </source>
</evidence>
<evidence type="ECO:0000259" key="1">
    <source>
        <dbReference type="PROSITE" id="PS50181"/>
    </source>
</evidence>
<dbReference type="AlphaFoldDB" id="A0A1D1UMW9"/>
<comment type="caution">
    <text evidence="2">The sequence shown here is derived from an EMBL/GenBank/DDBJ whole genome shotgun (WGS) entry which is preliminary data.</text>
</comment>
<dbReference type="InterPro" id="IPR036047">
    <property type="entry name" value="F-box-like_dom_sf"/>
</dbReference>
<dbReference type="InterPro" id="IPR001810">
    <property type="entry name" value="F-box_dom"/>
</dbReference>
<evidence type="ECO:0000313" key="3">
    <source>
        <dbReference type="Proteomes" id="UP000186922"/>
    </source>
</evidence>
<protein>
    <recommendedName>
        <fullName evidence="1">F-box domain-containing protein</fullName>
    </recommendedName>
</protein>
<proteinExistence type="predicted"/>
<dbReference type="PROSITE" id="PS50181">
    <property type="entry name" value="FBOX"/>
    <property type="match status" value="1"/>
</dbReference>
<sequence>MDNLLLPVLHRSSPGSRMPMELPMEDISPQSHTMEETKEIDQKLAEASAGTTIRDIPDHLLMDVFEYFDAVTRLRKRMVSKEWKAMLSSRQLTRKRIFLDFDMYFKESDLPGRLKTIMKATPTTETLNHFENKFNQVQSLMSNCLFRRFDEADTLYVRINEPLRTVEALIKEKNSDTAEKLRDIVENEFISPLLAFSQARRLVFCDSMMEEECLAVEIVDDFDAAGEDEWVDVQSHQIGFNRPPWANSYVEEICMRNCVVVFEPIAEKSMEHQKGFVANLTFQLETRPRYSDIICAALDASTYRPTLETSSHIIANILTFHEAEIEDFPGFLEETLNDEVANIPEEISRKALSQIDFPSLKHSSLYLLHRIYG</sequence>
<accession>A0A1D1UMW9</accession>
<reference evidence="2 3" key="1">
    <citation type="journal article" date="2016" name="Nat. Commun.">
        <title>Extremotolerant tardigrade genome and improved radiotolerance of human cultured cells by tardigrade-unique protein.</title>
        <authorList>
            <person name="Hashimoto T."/>
            <person name="Horikawa D.D."/>
            <person name="Saito Y."/>
            <person name="Kuwahara H."/>
            <person name="Kozuka-Hata H."/>
            <person name="Shin-I T."/>
            <person name="Minakuchi Y."/>
            <person name="Ohishi K."/>
            <person name="Motoyama A."/>
            <person name="Aizu T."/>
            <person name="Enomoto A."/>
            <person name="Kondo K."/>
            <person name="Tanaka S."/>
            <person name="Hara Y."/>
            <person name="Koshikawa S."/>
            <person name="Sagara H."/>
            <person name="Miura T."/>
            <person name="Yokobori S."/>
            <person name="Miyagawa K."/>
            <person name="Suzuki Y."/>
            <person name="Kubo T."/>
            <person name="Oyama M."/>
            <person name="Kohara Y."/>
            <person name="Fujiyama A."/>
            <person name="Arakawa K."/>
            <person name="Katayama T."/>
            <person name="Toyoda A."/>
            <person name="Kunieda T."/>
        </authorList>
    </citation>
    <scope>NUCLEOTIDE SEQUENCE [LARGE SCALE GENOMIC DNA]</scope>
    <source>
        <strain evidence="2 3">YOKOZUNA-1</strain>
    </source>
</reference>
<dbReference type="Gene3D" id="1.20.1280.50">
    <property type="match status" value="1"/>
</dbReference>
<gene>
    <name evidence="2" type="primary">RvY_01285-1</name>
    <name evidence="2" type="synonym">RvY_01285.1</name>
    <name evidence="2" type="ORF">RvY_01285</name>
</gene>
<dbReference type="EMBL" id="BDGG01000001">
    <property type="protein sequence ID" value="GAU88617.1"/>
    <property type="molecule type" value="Genomic_DNA"/>
</dbReference>